<feature type="compositionally biased region" description="Low complexity" evidence="6">
    <location>
        <begin position="319"/>
        <end position="332"/>
    </location>
</feature>
<keyword evidence="3 5" id="KW-0863">Zinc-finger</keyword>
<dbReference type="PANTHER" id="PTHR14196:SF12">
    <property type="entry name" value="ZINC FINGER PROTEIN 208-LIKE"/>
    <property type="match status" value="1"/>
</dbReference>
<reference evidence="8 9" key="1">
    <citation type="submission" date="2021-06" db="EMBL/GenBank/DDBJ databases">
        <title>A haploid diamondback moth (Plutella xylostella L.) genome assembly resolves 31 chromosomes and identifies a diamide resistance mutation.</title>
        <authorList>
            <person name="Ward C.M."/>
            <person name="Perry K.D."/>
            <person name="Baker G."/>
            <person name="Powis K."/>
            <person name="Heckel D.G."/>
            <person name="Baxter S.W."/>
        </authorList>
    </citation>
    <scope>NUCLEOTIDE SEQUENCE [LARGE SCALE GENOMIC DNA]</scope>
    <source>
        <strain evidence="8 9">LV</strain>
        <tissue evidence="8">Single pupa</tissue>
    </source>
</reference>
<evidence type="ECO:0000256" key="2">
    <source>
        <dbReference type="ARBA" id="ARBA00022737"/>
    </source>
</evidence>
<dbReference type="InterPro" id="IPR013087">
    <property type="entry name" value="Znf_C2H2_type"/>
</dbReference>
<dbReference type="InterPro" id="IPR036236">
    <property type="entry name" value="Znf_C2H2_sf"/>
</dbReference>
<feature type="compositionally biased region" description="Polar residues" evidence="6">
    <location>
        <begin position="115"/>
        <end position="124"/>
    </location>
</feature>
<evidence type="ECO:0000256" key="4">
    <source>
        <dbReference type="ARBA" id="ARBA00022833"/>
    </source>
</evidence>
<dbReference type="Gene3D" id="3.30.160.60">
    <property type="entry name" value="Classic Zinc Finger"/>
    <property type="match status" value="5"/>
</dbReference>
<evidence type="ECO:0000256" key="5">
    <source>
        <dbReference type="PROSITE-ProRule" id="PRU00042"/>
    </source>
</evidence>
<protein>
    <recommendedName>
        <fullName evidence="7">C2H2-type domain-containing protein</fullName>
    </recommendedName>
</protein>
<name>A0ABQ7QI96_PLUXY</name>
<dbReference type="InterPro" id="IPR050717">
    <property type="entry name" value="C2H2-ZF_Transcription_Reg"/>
</dbReference>
<dbReference type="Pfam" id="PF13912">
    <property type="entry name" value="zf-C2H2_6"/>
    <property type="match status" value="1"/>
</dbReference>
<feature type="region of interest" description="Disordered" evidence="6">
    <location>
        <begin position="523"/>
        <end position="553"/>
    </location>
</feature>
<organism evidence="8 9">
    <name type="scientific">Plutella xylostella</name>
    <name type="common">Diamondback moth</name>
    <name type="synonym">Plutella maculipennis</name>
    <dbReference type="NCBI Taxonomy" id="51655"/>
    <lineage>
        <taxon>Eukaryota</taxon>
        <taxon>Metazoa</taxon>
        <taxon>Ecdysozoa</taxon>
        <taxon>Arthropoda</taxon>
        <taxon>Hexapoda</taxon>
        <taxon>Insecta</taxon>
        <taxon>Pterygota</taxon>
        <taxon>Neoptera</taxon>
        <taxon>Endopterygota</taxon>
        <taxon>Lepidoptera</taxon>
        <taxon>Glossata</taxon>
        <taxon>Ditrysia</taxon>
        <taxon>Yponomeutoidea</taxon>
        <taxon>Plutellidae</taxon>
        <taxon>Plutella</taxon>
    </lineage>
</organism>
<feature type="domain" description="C2H2-type" evidence="7">
    <location>
        <begin position="221"/>
        <end position="248"/>
    </location>
</feature>
<dbReference type="PANTHER" id="PTHR14196">
    <property type="entry name" value="ODD-SKIPPED - RELATED"/>
    <property type="match status" value="1"/>
</dbReference>
<sequence>MFSHDDIKGMPENSFMRPGDEIISIHEVCLNDNFQKRDFSLLPPAGKLELDVPRALYQPIPARPGLSSEGHGSVVSELDRALKNEPDTSTSVLGEYSPSEDDFSKSSFLLDPQLVSSTSTTGPTSLILGPDKAKKESTKVDKSDPRSRFHFVKYVKRHGRTVKIWECGLCNREFQHQYTLIRHVPTHTDERNFHCGACGKSFRQLSTLSQHKAIHSADRPYACEMCKKTFNRVSTLISHRKTHSNDKPYKCDRCPKGFHQKGNLRNHMFTHTNERPYRCSVCNKGFNQQSNLVCHKNKAHCEDLPNIPPEMIAPKAEIPRPSRSPRQARPDSTVSKPEQCEVSSSVGPYLSTIEGPSTSSWHSISPSIIDWEVPRSYQDSSDIWTMSGLNGGGVIVEPIKTFHMGVAMATKQTPFALLKPDHGVPVLVKVVDTKLPGGKQQMLVPATADDLRFGGKVTVNNDGESLLQHSSPAQPSLGVQIRVPVVATVAASLRGGGLQLAVQEPHQHFHTALNATVEVEGCSLSSPPHSFPAETPGPHLEPPPLTSCPNYSESNGNRASSSCALFPPAPSPPLDLISLDLFEHMECIPMGSQVTSVDDHPSDDSSVLIGQFQDSIALSDSD</sequence>
<keyword evidence="4" id="KW-0862">Zinc</keyword>
<evidence type="ECO:0000313" key="9">
    <source>
        <dbReference type="Proteomes" id="UP000823941"/>
    </source>
</evidence>
<feature type="compositionally biased region" description="Basic and acidic residues" evidence="6">
    <location>
        <begin position="131"/>
        <end position="141"/>
    </location>
</feature>
<feature type="domain" description="C2H2-type" evidence="7">
    <location>
        <begin position="249"/>
        <end position="276"/>
    </location>
</feature>
<dbReference type="Pfam" id="PF00096">
    <property type="entry name" value="zf-C2H2"/>
    <property type="match status" value="3"/>
</dbReference>
<comment type="caution">
    <text evidence="8">The sequence shown here is derived from an EMBL/GenBank/DDBJ whole genome shotgun (WGS) entry which is preliminary data.</text>
</comment>
<feature type="domain" description="C2H2-type" evidence="7">
    <location>
        <begin position="277"/>
        <end position="305"/>
    </location>
</feature>
<keyword evidence="2" id="KW-0677">Repeat</keyword>
<dbReference type="Proteomes" id="UP000823941">
    <property type="component" value="Chromosome 14"/>
</dbReference>
<feature type="region of interest" description="Disordered" evidence="6">
    <location>
        <begin position="115"/>
        <end position="141"/>
    </location>
</feature>
<feature type="domain" description="C2H2-type" evidence="7">
    <location>
        <begin position="165"/>
        <end position="192"/>
    </location>
</feature>
<dbReference type="PROSITE" id="PS00028">
    <property type="entry name" value="ZINC_FINGER_C2H2_1"/>
    <property type="match status" value="5"/>
</dbReference>
<dbReference type="EMBL" id="JAHIBW010000014">
    <property type="protein sequence ID" value="KAG7304914.1"/>
    <property type="molecule type" value="Genomic_DNA"/>
</dbReference>
<evidence type="ECO:0000256" key="3">
    <source>
        <dbReference type="ARBA" id="ARBA00022771"/>
    </source>
</evidence>
<dbReference type="SUPFAM" id="SSF57667">
    <property type="entry name" value="beta-beta-alpha zinc fingers"/>
    <property type="match status" value="3"/>
</dbReference>
<dbReference type="PROSITE" id="PS50157">
    <property type="entry name" value="ZINC_FINGER_C2H2_2"/>
    <property type="match status" value="5"/>
</dbReference>
<feature type="domain" description="C2H2-type" evidence="7">
    <location>
        <begin position="193"/>
        <end position="220"/>
    </location>
</feature>
<feature type="region of interest" description="Disordered" evidence="6">
    <location>
        <begin position="312"/>
        <end position="348"/>
    </location>
</feature>
<evidence type="ECO:0000259" key="7">
    <source>
        <dbReference type="PROSITE" id="PS50157"/>
    </source>
</evidence>
<evidence type="ECO:0000313" key="8">
    <source>
        <dbReference type="EMBL" id="KAG7304914.1"/>
    </source>
</evidence>
<dbReference type="SMART" id="SM00355">
    <property type="entry name" value="ZnF_C2H2"/>
    <property type="match status" value="5"/>
</dbReference>
<proteinExistence type="predicted"/>
<evidence type="ECO:0000256" key="6">
    <source>
        <dbReference type="SAM" id="MobiDB-lite"/>
    </source>
</evidence>
<accession>A0ABQ7QI96</accession>
<feature type="compositionally biased region" description="Polar residues" evidence="6">
    <location>
        <begin position="333"/>
        <end position="346"/>
    </location>
</feature>
<keyword evidence="9" id="KW-1185">Reference proteome</keyword>
<evidence type="ECO:0000256" key="1">
    <source>
        <dbReference type="ARBA" id="ARBA00022723"/>
    </source>
</evidence>
<gene>
    <name evidence="8" type="ORF">JYU34_010312</name>
</gene>
<keyword evidence="1" id="KW-0479">Metal-binding</keyword>